<dbReference type="InParanoid" id="A0A369JRF7"/>
<feature type="compositionally biased region" description="Polar residues" evidence="1">
    <location>
        <begin position="176"/>
        <end position="202"/>
    </location>
</feature>
<evidence type="ECO:0000313" key="3">
    <source>
        <dbReference type="Proteomes" id="UP000076154"/>
    </source>
</evidence>
<evidence type="ECO:0000256" key="1">
    <source>
        <dbReference type="SAM" id="MobiDB-lite"/>
    </source>
</evidence>
<gene>
    <name evidence="2" type="ORF">Hypma_009800</name>
</gene>
<feature type="compositionally biased region" description="Polar residues" evidence="1">
    <location>
        <begin position="299"/>
        <end position="309"/>
    </location>
</feature>
<comment type="caution">
    <text evidence="2">The sequence shown here is derived from an EMBL/GenBank/DDBJ whole genome shotgun (WGS) entry which is preliminary data.</text>
</comment>
<protein>
    <submittedName>
        <fullName evidence="2">Uncharacterized protein</fullName>
    </submittedName>
</protein>
<reference evidence="2" key="1">
    <citation type="submission" date="2018-04" db="EMBL/GenBank/DDBJ databases">
        <title>Whole genome sequencing of Hypsizygus marmoreus.</title>
        <authorList>
            <person name="Choi I.-G."/>
            <person name="Min B."/>
            <person name="Kim J.-G."/>
            <person name="Kim S."/>
            <person name="Oh Y.-L."/>
            <person name="Kong W.-S."/>
            <person name="Park H."/>
            <person name="Jeong J."/>
            <person name="Song E.-S."/>
        </authorList>
    </citation>
    <scope>NUCLEOTIDE SEQUENCE [LARGE SCALE GENOMIC DNA]</scope>
    <source>
        <strain evidence="2">51987-8</strain>
    </source>
</reference>
<name>A0A369JRF7_HYPMA</name>
<dbReference type="AlphaFoldDB" id="A0A369JRF7"/>
<keyword evidence="3" id="KW-1185">Reference proteome</keyword>
<dbReference type="Proteomes" id="UP000076154">
    <property type="component" value="Unassembled WGS sequence"/>
</dbReference>
<feature type="compositionally biased region" description="Basic and acidic residues" evidence="1">
    <location>
        <begin position="205"/>
        <end position="218"/>
    </location>
</feature>
<sequence length="828" mass="90965">MTNTPPNGLPAHNGWKTLPGDQSSQDEINTEGRPAMNPEEEQEKTALRFKEGLTAAKVDKNAENAWILKHTGTACQTCKSPSKCIRKDRVLRCLPCDRARRRCSWMRDYLTEYASRRAGIPIESGKVMFERYGVTRRATGRLVKLEKALEEQLEIASGGSVKLEDSGRLLRPSRAPQETSKVQESFTPSIVRQPLSNSSNPKAQARREIDIKLEREDPSIAVVPDKPVTEVGSAPSPASYQPPDNTATKDGASSTGTITTETRNSPGTGYPSLTGQIRVPYTQSLPIASRTTPRPTPTYSSHPLSISDHSTTHTRDDQECFTFSPCVVWPSASANSNPIQKPPPRAVPARTSRLERPVLQRQPSLSRTVACGRTRAEAVRPVPRHTLSTPSFSHAPVPASLSSSGGSEMRVGDTQGVVGPHRVQLFDQHGKATRMGQATTLSVPDASSITTQRNDKVNGAWTTVLPNVPRGYPCSRHHQPLVHNGISNPAEVYSSNITNQSMSFGVNGNNHPFSGSENGRGTQASFPTWLPSGHAKPISGGVAAPKPVALHAMWFGPARMEERVNQTPSMSNGCNGTVTREFVEQLEADRRWLRAENMAAAGRIEMLGKEIAKWKSDAGKRQAENEDLRMKIETLEIRVQEVERSRSKLTTPVGSIVAVLEAENRELRESNTALHEYFNAHKRNHSRLSTRIAQAELMLERIVHHESKPPTTVNNEERSLLVMEELSSCPRDDMESGTKNLEWANPSGDAVPVFRPEVLRVNPLSAEELSGRTALTMEADHSEGSGGPVSLEGHRKAKRTRNECGVGDDVEDPLVSELQKKRQKLRKS</sequence>
<evidence type="ECO:0000313" key="2">
    <source>
        <dbReference type="EMBL" id="RDB22945.1"/>
    </source>
</evidence>
<proteinExistence type="predicted"/>
<feature type="region of interest" description="Disordered" evidence="1">
    <location>
        <begin position="385"/>
        <end position="410"/>
    </location>
</feature>
<feature type="region of interest" description="Disordered" evidence="1">
    <location>
        <begin position="778"/>
        <end position="828"/>
    </location>
</feature>
<accession>A0A369JRF7</accession>
<feature type="region of interest" description="Disordered" evidence="1">
    <location>
        <begin position="166"/>
        <end position="275"/>
    </location>
</feature>
<organism evidence="2 3">
    <name type="scientific">Hypsizygus marmoreus</name>
    <name type="common">White beech mushroom</name>
    <name type="synonym">Agaricus marmoreus</name>
    <dbReference type="NCBI Taxonomy" id="39966"/>
    <lineage>
        <taxon>Eukaryota</taxon>
        <taxon>Fungi</taxon>
        <taxon>Dikarya</taxon>
        <taxon>Basidiomycota</taxon>
        <taxon>Agaricomycotina</taxon>
        <taxon>Agaricomycetes</taxon>
        <taxon>Agaricomycetidae</taxon>
        <taxon>Agaricales</taxon>
        <taxon>Tricholomatineae</taxon>
        <taxon>Lyophyllaceae</taxon>
        <taxon>Hypsizygus</taxon>
    </lineage>
</organism>
<feature type="region of interest" description="Disordered" evidence="1">
    <location>
        <begin position="287"/>
        <end position="312"/>
    </location>
</feature>
<feature type="region of interest" description="Disordered" evidence="1">
    <location>
        <begin position="1"/>
        <end position="41"/>
    </location>
</feature>
<dbReference type="EMBL" id="LUEZ02000048">
    <property type="protein sequence ID" value="RDB22945.1"/>
    <property type="molecule type" value="Genomic_DNA"/>
</dbReference>
<feature type="compositionally biased region" description="Polar residues" evidence="1">
    <location>
        <begin position="236"/>
        <end position="275"/>
    </location>
</feature>